<organism evidence="4 5">
    <name type="scientific">candidate division WWE3 bacterium CG08_land_8_20_14_0_20_41_15</name>
    <dbReference type="NCBI Taxonomy" id="1975086"/>
    <lineage>
        <taxon>Bacteria</taxon>
        <taxon>Katanobacteria</taxon>
    </lineage>
</organism>
<dbReference type="EMBL" id="PEYV01000026">
    <property type="protein sequence ID" value="PIS21687.1"/>
    <property type="molecule type" value="Genomic_DNA"/>
</dbReference>
<dbReference type="AlphaFoldDB" id="A0A2H0X9T1"/>
<name>A0A2H0X9T1_UNCKA</name>
<accession>A0A2H0X9T1</accession>
<keyword evidence="2" id="KW-0812">Transmembrane</keyword>
<feature type="non-terminal residue" evidence="4">
    <location>
        <position position="262"/>
    </location>
</feature>
<dbReference type="Gene3D" id="3.40.630.190">
    <property type="entry name" value="LCP protein"/>
    <property type="match status" value="1"/>
</dbReference>
<keyword evidence="2" id="KW-0472">Membrane</keyword>
<dbReference type="Proteomes" id="UP000231098">
    <property type="component" value="Unassembled WGS sequence"/>
</dbReference>
<keyword evidence="2" id="KW-1133">Transmembrane helix</keyword>
<dbReference type="NCBIfam" id="TIGR00350">
    <property type="entry name" value="lytR_cpsA_psr"/>
    <property type="match status" value="1"/>
</dbReference>
<evidence type="ECO:0000256" key="1">
    <source>
        <dbReference type="ARBA" id="ARBA00006068"/>
    </source>
</evidence>
<feature type="domain" description="Cell envelope-related transcriptional attenuator" evidence="3">
    <location>
        <begin position="129"/>
        <end position="262"/>
    </location>
</feature>
<comment type="similarity">
    <text evidence="1">Belongs to the LytR/CpsA/Psr (LCP) family.</text>
</comment>
<reference evidence="5" key="1">
    <citation type="submission" date="2017-09" db="EMBL/GenBank/DDBJ databases">
        <title>Depth-based differentiation of microbial function through sediment-hosted aquifers and enrichment of novel symbionts in the deep terrestrial subsurface.</title>
        <authorList>
            <person name="Probst A.J."/>
            <person name="Ladd B."/>
            <person name="Jarett J.K."/>
            <person name="Geller-Mcgrath D.E."/>
            <person name="Sieber C.M.K."/>
            <person name="Emerson J.B."/>
            <person name="Anantharaman K."/>
            <person name="Thomas B.C."/>
            <person name="Malmstrom R."/>
            <person name="Stieglmeier M."/>
            <person name="Klingl A."/>
            <person name="Woyke T."/>
            <person name="Ryan C.M."/>
            <person name="Banfield J.F."/>
        </authorList>
    </citation>
    <scope>NUCLEOTIDE SEQUENCE [LARGE SCALE GENOMIC DNA]</scope>
</reference>
<evidence type="ECO:0000313" key="5">
    <source>
        <dbReference type="Proteomes" id="UP000231098"/>
    </source>
</evidence>
<dbReference type="InterPro" id="IPR004474">
    <property type="entry name" value="LytR_CpsA_psr"/>
</dbReference>
<dbReference type="PANTHER" id="PTHR33392">
    <property type="entry name" value="POLYISOPRENYL-TEICHOIC ACID--PEPTIDOGLYCAN TEICHOIC ACID TRANSFERASE TAGU"/>
    <property type="match status" value="1"/>
</dbReference>
<gene>
    <name evidence="4" type="ORF">COT51_01300</name>
</gene>
<evidence type="ECO:0000313" key="4">
    <source>
        <dbReference type="EMBL" id="PIS21687.1"/>
    </source>
</evidence>
<proteinExistence type="inferred from homology"/>
<sequence>MQPEESLIENEIVPKKRFNFKNPLLLVPVAVTLLVIGTFGAYQTYREINKEKIVASAQAGIRQEEATVSSFKNLPAPIIEEPVKPKTTAPVKTQPVAQKEILPDISIPKPYSIALLGFDRRSKSESPFRTDTILILSLSQDKNKLLMTSIPRDLWIDGARINSFYAQGFGVLKQKLQKITSFPVDRYIGIDFEDYKWLIDFFGGVDVNVERTFTDSEYPVDWNGSFQTVTFEAGLNHLNGEKALQFSRSRHGNNTEGSDFMR</sequence>
<evidence type="ECO:0000259" key="3">
    <source>
        <dbReference type="Pfam" id="PF03816"/>
    </source>
</evidence>
<protein>
    <recommendedName>
        <fullName evidence="3">Cell envelope-related transcriptional attenuator domain-containing protein</fullName>
    </recommendedName>
</protein>
<dbReference type="InterPro" id="IPR050922">
    <property type="entry name" value="LytR/CpsA/Psr_CW_biosynth"/>
</dbReference>
<comment type="caution">
    <text evidence="4">The sequence shown here is derived from an EMBL/GenBank/DDBJ whole genome shotgun (WGS) entry which is preliminary data.</text>
</comment>
<feature type="transmembrane region" description="Helical" evidence="2">
    <location>
        <begin position="24"/>
        <end position="42"/>
    </location>
</feature>
<dbReference type="Pfam" id="PF03816">
    <property type="entry name" value="LytR_cpsA_psr"/>
    <property type="match status" value="1"/>
</dbReference>
<dbReference type="PANTHER" id="PTHR33392:SF6">
    <property type="entry name" value="POLYISOPRENYL-TEICHOIC ACID--PEPTIDOGLYCAN TEICHOIC ACID TRANSFERASE TAGU"/>
    <property type="match status" value="1"/>
</dbReference>
<evidence type="ECO:0000256" key="2">
    <source>
        <dbReference type="SAM" id="Phobius"/>
    </source>
</evidence>